<keyword evidence="4" id="KW-0812">Transmembrane</keyword>
<dbReference type="Gene3D" id="2.30.42.10">
    <property type="match status" value="1"/>
</dbReference>
<feature type="region of interest" description="Disordered" evidence="3">
    <location>
        <begin position="488"/>
        <end position="514"/>
    </location>
</feature>
<sequence>MSNDIHNEHECSSATEPIMPTVSHVGDDAEHAAPTMPLQTAQDKTPVMPVCAPASGAQPGAPDAIAEPVIPVASEHPVAPVAAATPRAAAAPAATSAMPVPPQMSTAASHAHKPTSARARKLEHIACALLIVVIVIAAAVFGFNQIKSYVSQYDTSAASQNAQQQSSAGPGQPIDATTAREAAKKALPSVVSIGVAKQDASGVGSGVLLDKDGNILTNYHVIEGAQKVSVTIGNKTYPAQVVGSDPSSDLAVVKADLKGAQVTPIKTADSDKLQVGDWVMSVGSPYGLNQSVSAGIVSSLARNQSLTTKGGATTLYTNLIQTDASINPGNSGGALVNSSGELVGICTLFSSTSGAFSGIGFAIPSNYATSVAQKIIKGEKVTHAYIGLSMQTINPQNAEHYRLPVSAGAFVAEVAQGGPAEKAGIQRGDIITKVNDKPITSADSMLLEVRSHEIGQTIAVTVKRGEEEKTFNVTLGSDEQLQELQKKMQKQRMQQQQGNPLGAPDGNGGMNKQELIQKLKEYLQELN</sequence>
<evidence type="ECO:0000313" key="7">
    <source>
        <dbReference type="Proteomes" id="UP000004431"/>
    </source>
</evidence>
<dbReference type="Pfam" id="PF13180">
    <property type="entry name" value="PDZ_2"/>
    <property type="match status" value="1"/>
</dbReference>
<feature type="region of interest" description="Disordered" evidence="3">
    <location>
        <begin position="1"/>
        <end position="21"/>
    </location>
</feature>
<dbReference type="EMBL" id="AEDQ01000013">
    <property type="protein sequence ID" value="EFL44501.1"/>
    <property type="molecule type" value="Genomic_DNA"/>
</dbReference>
<dbReference type="SUPFAM" id="SSF50494">
    <property type="entry name" value="Trypsin-like serine proteases"/>
    <property type="match status" value="1"/>
</dbReference>
<dbReference type="InterPro" id="IPR051201">
    <property type="entry name" value="Chloro_Bact_Ser_Proteases"/>
</dbReference>
<evidence type="ECO:0000256" key="4">
    <source>
        <dbReference type="SAM" id="Phobius"/>
    </source>
</evidence>
<dbReference type="InterPro" id="IPR001478">
    <property type="entry name" value="PDZ"/>
</dbReference>
<proteinExistence type="predicted"/>
<feature type="region of interest" description="Disordered" evidence="3">
    <location>
        <begin position="93"/>
        <end position="112"/>
    </location>
</feature>
<evidence type="ECO:0000256" key="2">
    <source>
        <dbReference type="ARBA" id="ARBA00022801"/>
    </source>
</evidence>
<dbReference type="Gene3D" id="2.40.10.120">
    <property type="match status" value="1"/>
</dbReference>
<keyword evidence="7" id="KW-1185">Reference proteome</keyword>
<name>A0ABP2J5H8_9ACTN</name>
<reference evidence="6 7" key="1">
    <citation type="submission" date="2010-08" db="EMBL/GenBank/DDBJ databases">
        <authorList>
            <person name="Durkin A.S."/>
            <person name="Madupu R."/>
            <person name="Torralba M."/>
            <person name="Gillis M."/>
            <person name="Methe B."/>
            <person name="Sutton G."/>
            <person name="Nelson K.E."/>
        </authorList>
    </citation>
    <scope>NUCLEOTIDE SEQUENCE [LARGE SCALE GENOMIC DNA]</scope>
    <source>
        <strain evidence="6 7">PB189-T1-4</strain>
    </source>
</reference>
<dbReference type="Proteomes" id="UP000004431">
    <property type="component" value="Unassembled WGS sequence"/>
</dbReference>
<dbReference type="PANTHER" id="PTHR43343:SF3">
    <property type="entry name" value="PROTEASE DO-LIKE 8, CHLOROPLASTIC"/>
    <property type="match status" value="1"/>
</dbReference>
<feature type="domain" description="PDZ" evidence="5">
    <location>
        <begin position="375"/>
        <end position="466"/>
    </location>
</feature>
<keyword evidence="1" id="KW-0645">Protease</keyword>
<dbReference type="PRINTS" id="PR00834">
    <property type="entry name" value="PROTEASES2C"/>
</dbReference>
<dbReference type="RefSeq" id="WP_006303734.1">
    <property type="nucleotide sequence ID" value="NZ_AEDQ01000013.1"/>
</dbReference>
<keyword evidence="4" id="KW-0472">Membrane</keyword>
<dbReference type="InterPro" id="IPR009003">
    <property type="entry name" value="Peptidase_S1_PA"/>
</dbReference>
<feature type="transmembrane region" description="Helical" evidence="4">
    <location>
        <begin position="122"/>
        <end position="143"/>
    </location>
</feature>
<evidence type="ECO:0000313" key="6">
    <source>
        <dbReference type="EMBL" id="EFL44501.1"/>
    </source>
</evidence>
<dbReference type="PANTHER" id="PTHR43343">
    <property type="entry name" value="PEPTIDASE S12"/>
    <property type="match status" value="1"/>
</dbReference>
<keyword evidence="2" id="KW-0378">Hydrolase</keyword>
<gene>
    <name evidence="6" type="ORF">HMPREF9248_1100</name>
</gene>
<evidence type="ECO:0000259" key="5">
    <source>
        <dbReference type="PROSITE" id="PS50106"/>
    </source>
</evidence>
<evidence type="ECO:0000256" key="3">
    <source>
        <dbReference type="SAM" id="MobiDB-lite"/>
    </source>
</evidence>
<dbReference type="SUPFAM" id="SSF50156">
    <property type="entry name" value="PDZ domain-like"/>
    <property type="match status" value="1"/>
</dbReference>
<dbReference type="InterPro" id="IPR001940">
    <property type="entry name" value="Peptidase_S1C"/>
</dbReference>
<keyword evidence="4" id="KW-1133">Transmembrane helix</keyword>
<evidence type="ECO:0000256" key="1">
    <source>
        <dbReference type="ARBA" id="ARBA00022670"/>
    </source>
</evidence>
<comment type="caution">
    <text evidence="6">The sequence shown here is derived from an EMBL/GenBank/DDBJ whole genome shotgun (WGS) entry which is preliminary data.</text>
</comment>
<dbReference type="PROSITE" id="PS50106">
    <property type="entry name" value="PDZ"/>
    <property type="match status" value="1"/>
</dbReference>
<dbReference type="Pfam" id="PF13365">
    <property type="entry name" value="Trypsin_2"/>
    <property type="match status" value="1"/>
</dbReference>
<dbReference type="InterPro" id="IPR036034">
    <property type="entry name" value="PDZ_sf"/>
</dbReference>
<accession>A0ABP2J5H8</accession>
<organism evidence="6 7">
    <name type="scientific">Fannyhessea vaginae PB189-T1-4</name>
    <dbReference type="NCBI Taxonomy" id="866774"/>
    <lineage>
        <taxon>Bacteria</taxon>
        <taxon>Bacillati</taxon>
        <taxon>Actinomycetota</taxon>
        <taxon>Coriobacteriia</taxon>
        <taxon>Coriobacteriales</taxon>
        <taxon>Atopobiaceae</taxon>
        <taxon>Fannyhessea</taxon>
    </lineage>
</organism>
<feature type="compositionally biased region" description="Basic and acidic residues" evidence="3">
    <location>
        <begin position="1"/>
        <end position="11"/>
    </location>
</feature>
<protein>
    <submittedName>
        <fullName evidence="6">Trypsin</fullName>
    </submittedName>
</protein>
<dbReference type="SMART" id="SM00228">
    <property type="entry name" value="PDZ"/>
    <property type="match status" value="1"/>
</dbReference>